<comment type="function">
    <text evidence="5">Attaches a formyl group to the free amino group of methionyl-tRNA(fMet). The formyl group appears to play a dual role in the initiator identity of N-formylmethionyl-tRNA by promoting its recognition by IF2 and preventing the misappropriation of this tRNA by the elongation apparatus.</text>
</comment>
<evidence type="ECO:0000256" key="1">
    <source>
        <dbReference type="ARBA" id="ARBA00010699"/>
    </source>
</evidence>
<dbReference type="Pfam" id="PF02911">
    <property type="entry name" value="Formyl_trans_C"/>
    <property type="match status" value="1"/>
</dbReference>
<dbReference type="Pfam" id="PF00551">
    <property type="entry name" value="Formyl_trans_N"/>
    <property type="match status" value="1"/>
</dbReference>
<dbReference type="CDD" id="cd08646">
    <property type="entry name" value="FMT_core_Met-tRNA-FMT_N"/>
    <property type="match status" value="1"/>
</dbReference>
<dbReference type="HAMAP" id="MF_00182">
    <property type="entry name" value="Formyl_trans"/>
    <property type="match status" value="1"/>
</dbReference>
<dbReference type="EC" id="2.1.2.9" evidence="2 5"/>
<dbReference type="FunFam" id="3.40.50.12230:FF:000001">
    <property type="entry name" value="Methionyl-tRNA formyltransferase"/>
    <property type="match status" value="1"/>
</dbReference>
<evidence type="ECO:0000313" key="8">
    <source>
        <dbReference type="EMBL" id="VTZ50995.1"/>
    </source>
</evidence>
<keyword evidence="9" id="KW-1185">Reference proteome</keyword>
<evidence type="ECO:0000259" key="7">
    <source>
        <dbReference type="Pfam" id="PF02911"/>
    </source>
</evidence>
<dbReference type="PANTHER" id="PTHR11138:SF5">
    <property type="entry name" value="METHIONYL-TRNA FORMYLTRANSFERASE, MITOCHONDRIAL"/>
    <property type="match status" value="1"/>
</dbReference>
<dbReference type="GO" id="GO:0004479">
    <property type="term" value="F:methionyl-tRNA formyltransferase activity"/>
    <property type="evidence" value="ECO:0007669"/>
    <property type="project" value="UniProtKB-UniRule"/>
</dbReference>
<dbReference type="EMBL" id="CABFMQ020000087">
    <property type="protein sequence ID" value="VTZ50995.1"/>
    <property type="molecule type" value="Genomic_DNA"/>
</dbReference>
<evidence type="ECO:0000259" key="6">
    <source>
        <dbReference type="Pfam" id="PF00551"/>
    </source>
</evidence>
<organism evidence="8 9">
    <name type="scientific">Methylocella tundrae</name>
    <dbReference type="NCBI Taxonomy" id="227605"/>
    <lineage>
        <taxon>Bacteria</taxon>
        <taxon>Pseudomonadati</taxon>
        <taxon>Pseudomonadota</taxon>
        <taxon>Alphaproteobacteria</taxon>
        <taxon>Hyphomicrobiales</taxon>
        <taxon>Beijerinckiaceae</taxon>
        <taxon>Methylocella</taxon>
    </lineage>
</organism>
<protein>
    <recommendedName>
        <fullName evidence="2 5">Methionyl-tRNA formyltransferase</fullName>
        <ecNumber evidence="2 5">2.1.2.9</ecNumber>
    </recommendedName>
</protein>
<proteinExistence type="inferred from homology"/>
<dbReference type="SUPFAM" id="SSF53328">
    <property type="entry name" value="Formyltransferase"/>
    <property type="match status" value="1"/>
</dbReference>
<dbReference type="GO" id="GO:0005829">
    <property type="term" value="C:cytosol"/>
    <property type="evidence" value="ECO:0007669"/>
    <property type="project" value="TreeGrafter"/>
</dbReference>
<keyword evidence="3 5" id="KW-0808">Transferase</keyword>
<dbReference type="CDD" id="cd08704">
    <property type="entry name" value="Met_tRNA_FMT_C"/>
    <property type="match status" value="1"/>
</dbReference>
<dbReference type="InterPro" id="IPR005794">
    <property type="entry name" value="Fmt"/>
</dbReference>
<evidence type="ECO:0000256" key="2">
    <source>
        <dbReference type="ARBA" id="ARBA00012261"/>
    </source>
</evidence>
<keyword evidence="4 5" id="KW-0648">Protein biosynthesis</keyword>
<dbReference type="InterPro" id="IPR005793">
    <property type="entry name" value="Formyl_trans_C"/>
</dbReference>
<dbReference type="InterPro" id="IPR044135">
    <property type="entry name" value="Met-tRNA-FMT_C"/>
</dbReference>
<feature type="domain" description="Formyl transferase C-terminal" evidence="7">
    <location>
        <begin position="204"/>
        <end position="300"/>
    </location>
</feature>
<dbReference type="InterPro" id="IPR041711">
    <property type="entry name" value="Met-tRNA-FMT_N"/>
</dbReference>
<evidence type="ECO:0000256" key="5">
    <source>
        <dbReference type="HAMAP-Rule" id="MF_00182"/>
    </source>
</evidence>
<name>A0A8B6M9K3_METTU</name>
<dbReference type="InterPro" id="IPR011034">
    <property type="entry name" value="Formyl_transferase-like_C_sf"/>
</dbReference>
<evidence type="ECO:0000313" key="9">
    <source>
        <dbReference type="Proteomes" id="UP000485880"/>
    </source>
</evidence>
<dbReference type="AlphaFoldDB" id="A0A8B6M9K3"/>
<accession>A0A8B6M9K3</accession>
<dbReference type="InterPro" id="IPR036477">
    <property type="entry name" value="Formyl_transf_N_sf"/>
</dbReference>
<evidence type="ECO:0000256" key="4">
    <source>
        <dbReference type="ARBA" id="ARBA00022917"/>
    </source>
</evidence>
<sequence length="318" mass="33564">MRIVFMGTPEFAVPVLTEIVGQGHLVAAVYTRAPKPGGRRGLEPTLSPVHAAALRFGLPVLTPSSLRTEDAAATLAAFEPDAIVVVAYGLILPKAILEIAPRACLNLHASLLPRWRGAAPIQRAIMAGDDETGVMVMAMEEGLDTGPVAMVERIEIGPEATADEIHDRLSLIGADLMVRALAAQNRGSLHFTPQAEEGVTYAKKIEKAEARIDWERPAAEVHNLIRALAPFPGAFFEADLGKGSERIKILRAHLVDGSGEPGEALDDALTIACGEGAIAIIELQRSGKAPMSAADFLRGARLSAGTRLAAQKSSDAAL</sequence>
<comment type="caution">
    <text evidence="8">The sequence shown here is derived from an EMBL/GenBank/DDBJ whole genome shotgun (WGS) entry which is preliminary data.</text>
</comment>
<comment type="similarity">
    <text evidence="1 5">Belongs to the Fmt family.</text>
</comment>
<dbReference type="Gene3D" id="3.40.50.12230">
    <property type="match status" value="1"/>
</dbReference>
<dbReference type="NCBIfam" id="TIGR00460">
    <property type="entry name" value="fmt"/>
    <property type="match status" value="1"/>
</dbReference>
<gene>
    <name evidence="5 8" type="primary">fmt</name>
    <name evidence="8" type="ORF">MPC4_30179</name>
</gene>
<dbReference type="RefSeq" id="WP_280514803.1">
    <property type="nucleotide sequence ID" value="NZ_CABFMQ020000087.1"/>
</dbReference>
<feature type="domain" description="Formyl transferase N-terminal" evidence="6">
    <location>
        <begin position="1"/>
        <end position="181"/>
    </location>
</feature>
<dbReference type="InterPro" id="IPR002376">
    <property type="entry name" value="Formyl_transf_N"/>
</dbReference>
<dbReference type="PANTHER" id="PTHR11138">
    <property type="entry name" value="METHIONYL-TRNA FORMYLTRANSFERASE"/>
    <property type="match status" value="1"/>
</dbReference>
<evidence type="ECO:0000256" key="3">
    <source>
        <dbReference type="ARBA" id="ARBA00022679"/>
    </source>
</evidence>
<feature type="binding site" evidence="5">
    <location>
        <begin position="110"/>
        <end position="113"/>
    </location>
    <ligand>
        <name>(6S)-5,6,7,8-tetrahydrofolate</name>
        <dbReference type="ChEBI" id="CHEBI:57453"/>
    </ligand>
</feature>
<comment type="catalytic activity">
    <reaction evidence="5">
        <text>L-methionyl-tRNA(fMet) + (6R)-10-formyltetrahydrofolate = N-formyl-L-methionyl-tRNA(fMet) + (6S)-5,6,7,8-tetrahydrofolate + H(+)</text>
        <dbReference type="Rhea" id="RHEA:24380"/>
        <dbReference type="Rhea" id="RHEA-COMP:9952"/>
        <dbReference type="Rhea" id="RHEA-COMP:9953"/>
        <dbReference type="ChEBI" id="CHEBI:15378"/>
        <dbReference type="ChEBI" id="CHEBI:57453"/>
        <dbReference type="ChEBI" id="CHEBI:78530"/>
        <dbReference type="ChEBI" id="CHEBI:78844"/>
        <dbReference type="ChEBI" id="CHEBI:195366"/>
        <dbReference type="EC" id="2.1.2.9"/>
    </reaction>
</comment>
<reference evidence="8 9" key="1">
    <citation type="submission" date="2019-05" db="EMBL/GenBank/DDBJ databases">
        <authorList>
            <person name="Farhan Ul Haque M."/>
        </authorList>
    </citation>
    <scope>NUCLEOTIDE SEQUENCE [LARGE SCALE GENOMIC DNA]</scope>
    <source>
        <strain evidence="8">2</strain>
    </source>
</reference>
<dbReference type="SUPFAM" id="SSF50486">
    <property type="entry name" value="FMT C-terminal domain-like"/>
    <property type="match status" value="1"/>
</dbReference>
<dbReference type="Proteomes" id="UP000485880">
    <property type="component" value="Unassembled WGS sequence"/>
</dbReference>